<evidence type="ECO:0000313" key="1">
    <source>
        <dbReference type="EMBL" id="EFI34861.1"/>
    </source>
</evidence>
<evidence type="ECO:0000313" key="2">
    <source>
        <dbReference type="Proteomes" id="UP000005496"/>
    </source>
</evidence>
<reference evidence="1" key="1">
    <citation type="submission" date="2010-05" db="EMBL/GenBank/DDBJ databases">
        <title>The draft genome of Desulfonatronospira thiodismutans ASO3-1.</title>
        <authorList>
            <consortium name="US DOE Joint Genome Institute (JGI-PGF)"/>
            <person name="Lucas S."/>
            <person name="Copeland A."/>
            <person name="Lapidus A."/>
            <person name="Cheng J.-F."/>
            <person name="Bruce D."/>
            <person name="Goodwin L."/>
            <person name="Pitluck S."/>
            <person name="Chertkov O."/>
            <person name="Brettin T."/>
            <person name="Detter J.C."/>
            <person name="Han C."/>
            <person name="Land M.L."/>
            <person name="Hauser L."/>
            <person name="Kyrpides N."/>
            <person name="Mikhailova N."/>
            <person name="Muyzer G."/>
            <person name="Woyke T."/>
        </authorList>
    </citation>
    <scope>NUCLEOTIDE SEQUENCE [LARGE SCALE GENOMIC DNA]</scope>
    <source>
        <strain evidence="1">ASO3-1</strain>
    </source>
</reference>
<dbReference type="Proteomes" id="UP000005496">
    <property type="component" value="Unassembled WGS sequence"/>
</dbReference>
<gene>
    <name evidence="1" type="ORF">Dthio_PD2252</name>
</gene>
<comment type="caution">
    <text evidence="1">The sequence shown here is derived from an EMBL/GenBank/DDBJ whole genome shotgun (WGS) entry which is preliminary data.</text>
</comment>
<keyword evidence="2" id="KW-1185">Reference proteome</keyword>
<proteinExistence type="predicted"/>
<accession>D6SQ35</accession>
<protein>
    <submittedName>
        <fullName evidence="1">Uncharacterized protein</fullName>
    </submittedName>
</protein>
<sequence length="57" mass="6448">MMADFYFTGVARLKVGLATLLDFESLLYGLKKAAFPGMRQYKTRRIHETAFQSQTAG</sequence>
<organism evidence="1 2">
    <name type="scientific">Desulfonatronospira thiodismutans ASO3-1</name>
    <dbReference type="NCBI Taxonomy" id="555779"/>
    <lineage>
        <taxon>Bacteria</taxon>
        <taxon>Pseudomonadati</taxon>
        <taxon>Thermodesulfobacteriota</taxon>
        <taxon>Desulfovibrionia</taxon>
        <taxon>Desulfovibrionales</taxon>
        <taxon>Desulfonatronovibrionaceae</taxon>
        <taxon>Desulfonatronospira</taxon>
    </lineage>
</organism>
<name>D6SQ35_9BACT</name>
<dbReference type="AlphaFoldDB" id="D6SQ35"/>
<dbReference type="EMBL" id="ACJN02000002">
    <property type="protein sequence ID" value="EFI34861.1"/>
    <property type="molecule type" value="Genomic_DNA"/>
</dbReference>